<organism evidence="10 11">
    <name type="scientific">Populus tomentosa</name>
    <name type="common">Chinese white poplar</name>
    <dbReference type="NCBI Taxonomy" id="118781"/>
    <lineage>
        <taxon>Eukaryota</taxon>
        <taxon>Viridiplantae</taxon>
        <taxon>Streptophyta</taxon>
        <taxon>Embryophyta</taxon>
        <taxon>Tracheophyta</taxon>
        <taxon>Spermatophyta</taxon>
        <taxon>Magnoliopsida</taxon>
        <taxon>eudicotyledons</taxon>
        <taxon>Gunneridae</taxon>
        <taxon>Pentapetalae</taxon>
        <taxon>rosids</taxon>
        <taxon>fabids</taxon>
        <taxon>Malpighiales</taxon>
        <taxon>Salicaceae</taxon>
        <taxon>Saliceae</taxon>
        <taxon>Populus</taxon>
    </lineage>
</organism>
<dbReference type="PANTHER" id="PTHR14049">
    <property type="entry name" value="LEPRECAN 1"/>
    <property type="match status" value="1"/>
</dbReference>
<comment type="caution">
    <text evidence="10">The sequence shown here is derived from an EMBL/GenBank/DDBJ whole genome shotgun (WGS) entry which is preliminary data.</text>
</comment>
<keyword evidence="4" id="KW-0479">Metal-binding</keyword>
<evidence type="ECO:0000313" key="10">
    <source>
        <dbReference type="EMBL" id="KAG6766004.1"/>
    </source>
</evidence>
<evidence type="ECO:0000259" key="9">
    <source>
        <dbReference type="PROSITE" id="PS51471"/>
    </source>
</evidence>
<dbReference type="SMART" id="SM00702">
    <property type="entry name" value="P4Hc"/>
    <property type="match status" value="1"/>
</dbReference>
<feature type="domain" description="Fe2OG dioxygenase" evidence="9">
    <location>
        <begin position="77"/>
        <end position="185"/>
    </location>
</feature>
<evidence type="ECO:0000256" key="2">
    <source>
        <dbReference type="ARBA" id="ARBA00001962"/>
    </source>
</evidence>
<keyword evidence="7" id="KW-0560">Oxidoreductase</keyword>
<keyword evidence="11" id="KW-1185">Reference proteome</keyword>
<evidence type="ECO:0000256" key="5">
    <source>
        <dbReference type="ARBA" id="ARBA00022737"/>
    </source>
</evidence>
<evidence type="ECO:0000256" key="3">
    <source>
        <dbReference type="ARBA" id="ARBA00012262"/>
    </source>
</evidence>
<dbReference type="InterPro" id="IPR044862">
    <property type="entry name" value="Pro_4_hyd_alph_FE2OG_OXY"/>
</dbReference>
<dbReference type="PANTHER" id="PTHR14049:SF9">
    <property type="entry name" value="PROCOLLAGEN-PROLINE 3-DIOXYGENASE"/>
    <property type="match status" value="1"/>
</dbReference>
<comment type="cofactor">
    <cofactor evidence="2">
        <name>Fe cation</name>
        <dbReference type="ChEBI" id="CHEBI:24875"/>
    </cofactor>
</comment>
<sequence>MLLSREMGAGSLKPPRLILHNFLTSEECKELEFIHKSSSTVGYRPNVFSTTLSHLIATNSSPFLIPFVPIRERLKEKVEHFFGCEYELCVEFTGLISWCRGASIGWHCDDNRSYLKQRHFTAVCYLNSYGKDFKGGLFHFQDGEPATLVPMAGDVAIYTADSCNIHAVDEIIEGERLTLTLWFSRDSAHDEDAKLISLLSKNMPELKLPMLASSNMYWFSLDPASHQQLGFDICLARMHVLGFDMCSCQAEGLFSDSTELLMEPLQLARGNELFKQEFVNILHALQVFSLLQMLNNLDQYSECLLLWHDTRALECIAIEIPLKNAVQFHHWKASDLPDAQSEVEPGDVDHVVRLSKSQQEVVKSLRSQLLKDHQLVEMIFSCAICSRNQQNFDWERFSAAIVGLEDYTSKLHKELLMSLPYWRTHGIIYSVPPECS</sequence>
<name>A0A8X7ZA66_POPTO</name>
<dbReference type="Pfam" id="PF13640">
    <property type="entry name" value="2OG-FeII_Oxy_3"/>
    <property type="match status" value="1"/>
</dbReference>
<dbReference type="GO" id="GO:0019797">
    <property type="term" value="F:procollagen-proline 3-dioxygenase activity"/>
    <property type="evidence" value="ECO:0007669"/>
    <property type="project" value="UniProtKB-EC"/>
</dbReference>
<comment type="cofactor">
    <cofactor evidence="1">
        <name>L-ascorbate</name>
        <dbReference type="ChEBI" id="CHEBI:38290"/>
    </cofactor>
</comment>
<dbReference type="Proteomes" id="UP000886885">
    <property type="component" value="Chromosome 8A"/>
</dbReference>
<gene>
    <name evidence="10" type="ORF">POTOM_030068</name>
</gene>
<evidence type="ECO:0000256" key="6">
    <source>
        <dbReference type="ARBA" id="ARBA00022964"/>
    </source>
</evidence>
<dbReference type="GO" id="GO:0005506">
    <property type="term" value="F:iron ion binding"/>
    <property type="evidence" value="ECO:0007669"/>
    <property type="project" value="InterPro"/>
</dbReference>
<dbReference type="EC" id="1.14.11.7" evidence="3"/>
<dbReference type="EMBL" id="JAAWWB010000015">
    <property type="protein sequence ID" value="KAG6766004.1"/>
    <property type="molecule type" value="Genomic_DNA"/>
</dbReference>
<keyword evidence="8" id="KW-0408">Iron</keyword>
<accession>A0A8X7ZA66</accession>
<dbReference type="InterPro" id="IPR005123">
    <property type="entry name" value="Oxoglu/Fe-dep_dioxygenase_dom"/>
</dbReference>
<dbReference type="GO" id="GO:0031418">
    <property type="term" value="F:L-ascorbic acid binding"/>
    <property type="evidence" value="ECO:0007669"/>
    <property type="project" value="InterPro"/>
</dbReference>
<keyword evidence="5" id="KW-0677">Repeat</keyword>
<reference evidence="10" key="1">
    <citation type="journal article" date="2020" name="bioRxiv">
        <title>Hybrid origin of Populus tomentosa Carr. identified through genome sequencing and phylogenomic analysis.</title>
        <authorList>
            <person name="An X."/>
            <person name="Gao K."/>
            <person name="Chen Z."/>
            <person name="Li J."/>
            <person name="Yang X."/>
            <person name="Yang X."/>
            <person name="Zhou J."/>
            <person name="Guo T."/>
            <person name="Zhao T."/>
            <person name="Huang S."/>
            <person name="Miao D."/>
            <person name="Khan W.U."/>
            <person name="Rao P."/>
            <person name="Ye M."/>
            <person name="Lei B."/>
            <person name="Liao W."/>
            <person name="Wang J."/>
            <person name="Ji L."/>
            <person name="Li Y."/>
            <person name="Guo B."/>
            <person name="Mustafa N.S."/>
            <person name="Li S."/>
            <person name="Yun Q."/>
            <person name="Keller S.R."/>
            <person name="Mao J."/>
            <person name="Zhang R."/>
            <person name="Strauss S.H."/>
        </authorList>
    </citation>
    <scope>NUCLEOTIDE SEQUENCE</scope>
    <source>
        <strain evidence="10">GM15</strain>
        <tissue evidence="10">Leaf</tissue>
    </source>
</reference>
<evidence type="ECO:0000313" key="11">
    <source>
        <dbReference type="Proteomes" id="UP000886885"/>
    </source>
</evidence>
<protein>
    <recommendedName>
        <fullName evidence="3">procollagen-proline 3-dioxygenase</fullName>
        <ecNumber evidence="3">1.14.11.7</ecNumber>
    </recommendedName>
</protein>
<dbReference type="OrthoDB" id="427071at2759"/>
<dbReference type="AlphaFoldDB" id="A0A8X7ZA66"/>
<evidence type="ECO:0000256" key="1">
    <source>
        <dbReference type="ARBA" id="ARBA00001961"/>
    </source>
</evidence>
<evidence type="ECO:0000256" key="4">
    <source>
        <dbReference type="ARBA" id="ARBA00022723"/>
    </source>
</evidence>
<keyword evidence="6" id="KW-0223">Dioxygenase</keyword>
<dbReference type="InterPro" id="IPR006620">
    <property type="entry name" value="Pro_4_hyd_alph"/>
</dbReference>
<evidence type="ECO:0000256" key="7">
    <source>
        <dbReference type="ARBA" id="ARBA00023002"/>
    </source>
</evidence>
<dbReference type="GO" id="GO:0032963">
    <property type="term" value="P:collagen metabolic process"/>
    <property type="evidence" value="ECO:0007669"/>
    <property type="project" value="InterPro"/>
</dbReference>
<evidence type="ECO:0000256" key="8">
    <source>
        <dbReference type="ARBA" id="ARBA00023004"/>
    </source>
</evidence>
<dbReference type="InterPro" id="IPR039575">
    <property type="entry name" value="P3H"/>
</dbReference>
<dbReference type="PROSITE" id="PS51471">
    <property type="entry name" value="FE2OG_OXY"/>
    <property type="match status" value="1"/>
</dbReference>
<proteinExistence type="predicted"/>